<name>W3X3L8_PESFW</name>
<dbReference type="RefSeq" id="XP_007834905.1">
    <property type="nucleotide sequence ID" value="XM_007836714.1"/>
</dbReference>
<dbReference type="EC" id="1.5.1.3" evidence="2"/>
<protein>
    <recommendedName>
        <fullName evidence="3">Dihydrofolate reductase</fullName>
        <ecNumber evidence="2">1.5.1.3</ecNumber>
    </recommendedName>
</protein>
<keyword evidence="5" id="KW-0521">NADP</keyword>
<dbReference type="GO" id="GO:0046654">
    <property type="term" value="P:tetrahydrofolate biosynthetic process"/>
    <property type="evidence" value="ECO:0007669"/>
    <property type="project" value="UniProtKB-UniPathway"/>
</dbReference>
<dbReference type="GO" id="GO:0050661">
    <property type="term" value="F:NADP binding"/>
    <property type="evidence" value="ECO:0007669"/>
    <property type="project" value="InterPro"/>
</dbReference>
<evidence type="ECO:0000259" key="8">
    <source>
        <dbReference type="PROSITE" id="PS51330"/>
    </source>
</evidence>
<evidence type="ECO:0000256" key="1">
    <source>
        <dbReference type="ARBA" id="ARBA00004903"/>
    </source>
</evidence>
<dbReference type="FunCoup" id="W3X3L8">
    <property type="interactions" value="468"/>
</dbReference>
<dbReference type="PANTHER" id="PTHR48069:SF3">
    <property type="entry name" value="DIHYDROFOLATE REDUCTASE"/>
    <property type="match status" value="1"/>
</dbReference>
<comment type="similarity">
    <text evidence="7">Belongs to the dihydrofolate reductase family.</text>
</comment>
<dbReference type="Pfam" id="PF00186">
    <property type="entry name" value="DHFR_1"/>
    <property type="match status" value="1"/>
</dbReference>
<proteinExistence type="inferred from homology"/>
<feature type="domain" description="DHFR" evidence="8">
    <location>
        <begin position="5"/>
        <end position="209"/>
    </location>
</feature>
<dbReference type="SUPFAM" id="SSF53597">
    <property type="entry name" value="Dihydrofolate reductase-like"/>
    <property type="match status" value="1"/>
</dbReference>
<dbReference type="eggNOG" id="KOG1324">
    <property type="taxonomic scope" value="Eukaryota"/>
</dbReference>
<comment type="pathway">
    <text evidence="1">Cofactor biosynthesis; tetrahydrofolate biosynthesis; 5,6,7,8-tetrahydrofolate from 7,8-dihydrofolate: step 1/1.</text>
</comment>
<accession>W3X3L8</accession>
<dbReference type="OrthoDB" id="414698at2759"/>
<dbReference type="KEGG" id="pfy:PFICI_08133"/>
<dbReference type="PRINTS" id="PR00070">
    <property type="entry name" value="DHFR"/>
</dbReference>
<dbReference type="GO" id="GO:0046655">
    <property type="term" value="P:folic acid metabolic process"/>
    <property type="evidence" value="ECO:0007669"/>
    <property type="project" value="TreeGrafter"/>
</dbReference>
<dbReference type="GO" id="GO:0046452">
    <property type="term" value="P:dihydrofolate metabolic process"/>
    <property type="evidence" value="ECO:0007669"/>
    <property type="project" value="TreeGrafter"/>
</dbReference>
<dbReference type="InterPro" id="IPR012259">
    <property type="entry name" value="DHFR"/>
</dbReference>
<dbReference type="CDD" id="cd00209">
    <property type="entry name" value="DHFR"/>
    <property type="match status" value="1"/>
</dbReference>
<evidence type="ECO:0000256" key="5">
    <source>
        <dbReference type="ARBA" id="ARBA00022857"/>
    </source>
</evidence>
<dbReference type="PROSITE" id="PS00075">
    <property type="entry name" value="DHFR_1"/>
    <property type="match status" value="1"/>
</dbReference>
<dbReference type="OMA" id="QYEFQMW"/>
<evidence type="ECO:0000256" key="6">
    <source>
        <dbReference type="ARBA" id="ARBA00023002"/>
    </source>
</evidence>
<dbReference type="GO" id="GO:0006730">
    <property type="term" value="P:one-carbon metabolic process"/>
    <property type="evidence" value="ECO:0007669"/>
    <property type="project" value="UniProtKB-KW"/>
</dbReference>
<dbReference type="STRING" id="1229662.W3X3L8"/>
<reference evidence="10" key="1">
    <citation type="journal article" date="2015" name="BMC Genomics">
        <title>Genomic and transcriptomic analysis of the endophytic fungus Pestalotiopsis fici reveals its lifestyle and high potential for synthesis of natural products.</title>
        <authorList>
            <person name="Wang X."/>
            <person name="Zhang X."/>
            <person name="Liu L."/>
            <person name="Xiang M."/>
            <person name="Wang W."/>
            <person name="Sun X."/>
            <person name="Che Y."/>
            <person name="Guo L."/>
            <person name="Liu G."/>
            <person name="Guo L."/>
            <person name="Wang C."/>
            <person name="Yin W.B."/>
            <person name="Stadler M."/>
            <person name="Zhang X."/>
            <person name="Liu X."/>
        </authorList>
    </citation>
    <scope>NUCLEOTIDE SEQUENCE [LARGE SCALE GENOMIC DNA]</scope>
    <source>
        <strain evidence="10">W106-1 / CGMCC3.15140</strain>
    </source>
</reference>
<gene>
    <name evidence="9" type="ORF">PFICI_08133</name>
</gene>
<dbReference type="PROSITE" id="PS51330">
    <property type="entry name" value="DHFR_2"/>
    <property type="match status" value="1"/>
</dbReference>
<evidence type="ECO:0000313" key="9">
    <source>
        <dbReference type="EMBL" id="ETS80604.1"/>
    </source>
</evidence>
<dbReference type="PANTHER" id="PTHR48069">
    <property type="entry name" value="DIHYDROFOLATE REDUCTASE"/>
    <property type="match status" value="1"/>
</dbReference>
<dbReference type="InParanoid" id="W3X3L8"/>
<keyword evidence="6" id="KW-0560">Oxidoreductase</keyword>
<dbReference type="EMBL" id="KI912113">
    <property type="protein sequence ID" value="ETS80604.1"/>
    <property type="molecule type" value="Genomic_DNA"/>
</dbReference>
<evidence type="ECO:0000256" key="4">
    <source>
        <dbReference type="ARBA" id="ARBA00022563"/>
    </source>
</evidence>
<keyword evidence="10" id="KW-1185">Reference proteome</keyword>
<dbReference type="InterPro" id="IPR024072">
    <property type="entry name" value="DHFR-like_dom_sf"/>
</dbReference>
<dbReference type="Proteomes" id="UP000030651">
    <property type="component" value="Unassembled WGS sequence"/>
</dbReference>
<evidence type="ECO:0000256" key="3">
    <source>
        <dbReference type="ARBA" id="ARBA00018886"/>
    </source>
</evidence>
<evidence type="ECO:0000256" key="7">
    <source>
        <dbReference type="RuleBase" id="RU004474"/>
    </source>
</evidence>
<sequence>MASTELTLILAATRNMGIGRAGGLPWTGLKKEMAYFARVTKRLPHDVQPPAVNAVIMGRKTWDSIPPRFRPLKGRLNIVISRSHPEAAAAPGVEKLDLDTEPVRVSSLERAVAYVNEQGGSIGRVFVIGGAQIYTAALQLKEAKRILLTKIDTDFECDAFFSLRLFESQGDSKWAKCSKENMDVWTGETVPEGVQEENGTQYEFQMWEKVE</sequence>
<keyword evidence="4" id="KW-0554">One-carbon metabolism</keyword>
<organism evidence="9 10">
    <name type="scientific">Pestalotiopsis fici (strain W106-1 / CGMCC3.15140)</name>
    <dbReference type="NCBI Taxonomy" id="1229662"/>
    <lineage>
        <taxon>Eukaryota</taxon>
        <taxon>Fungi</taxon>
        <taxon>Dikarya</taxon>
        <taxon>Ascomycota</taxon>
        <taxon>Pezizomycotina</taxon>
        <taxon>Sordariomycetes</taxon>
        <taxon>Xylariomycetidae</taxon>
        <taxon>Amphisphaeriales</taxon>
        <taxon>Sporocadaceae</taxon>
        <taxon>Pestalotiopsis</taxon>
    </lineage>
</organism>
<dbReference type="UniPathway" id="UPA00077">
    <property type="reaction ID" value="UER00158"/>
</dbReference>
<evidence type="ECO:0000313" key="10">
    <source>
        <dbReference type="Proteomes" id="UP000030651"/>
    </source>
</evidence>
<dbReference type="GO" id="GO:0004146">
    <property type="term" value="F:dihydrofolate reductase activity"/>
    <property type="evidence" value="ECO:0007669"/>
    <property type="project" value="UniProtKB-EC"/>
</dbReference>
<evidence type="ECO:0000256" key="2">
    <source>
        <dbReference type="ARBA" id="ARBA00012856"/>
    </source>
</evidence>
<dbReference type="InterPro" id="IPR001796">
    <property type="entry name" value="DHFR_dom"/>
</dbReference>
<dbReference type="HOGENOM" id="CLU_043966_2_1_1"/>
<dbReference type="GO" id="GO:0005739">
    <property type="term" value="C:mitochondrion"/>
    <property type="evidence" value="ECO:0007669"/>
    <property type="project" value="TreeGrafter"/>
</dbReference>
<dbReference type="InterPro" id="IPR017925">
    <property type="entry name" value="DHFR_CS"/>
</dbReference>
<dbReference type="Gene3D" id="3.40.430.10">
    <property type="entry name" value="Dihydrofolate Reductase, subunit A"/>
    <property type="match status" value="1"/>
</dbReference>
<dbReference type="AlphaFoldDB" id="W3X3L8"/>
<dbReference type="GeneID" id="19273146"/>